<reference evidence="1" key="1">
    <citation type="submission" date="2020-12" db="EMBL/GenBank/DDBJ databases">
        <title>WGS assembly of Carya illinoinensis cv. Pawnee.</title>
        <authorList>
            <person name="Platts A."/>
            <person name="Shu S."/>
            <person name="Wright S."/>
            <person name="Barry K."/>
            <person name="Edger P."/>
            <person name="Pires J.C."/>
            <person name="Schmutz J."/>
        </authorList>
    </citation>
    <scope>NUCLEOTIDE SEQUENCE</scope>
    <source>
        <tissue evidence="1">Leaf</tissue>
    </source>
</reference>
<keyword evidence="2" id="KW-1185">Reference proteome</keyword>
<sequence length="119" mass="13023">MSGPADASKRDQALKAINALKKDMENLKKLTDLANPTERKLNDLLSSLDAYFKPGADSRGATSGMQHCTNQATTGVNAALKKLRDTLTGKTLRDIIKSLTPIEKEMNEALETLKNHLEK</sequence>
<gene>
    <name evidence="1" type="ORF">CIPAW_14G083800</name>
</gene>
<organism evidence="1 2">
    <name type="scientific">Carya illinoinensis</name>
    <name type="common">Pecan</name>
    <dbReference type="NCBI Taxonomy" id="32201"/>
    <lineage>
        <taxon>Eukaryota</taxon>
        <taxon>Viridiplantae</taxon>
        <taxon>Streptophyta</taxon>
        <taxon>Embryophyta</taxon>
        <taxon>Tracheophyta</taxon>
        <taxon>Spermatophyta</taxon>
        <taxon>Magnoliopsida</taxon>
        <taxon>eudicotyledons</taxon>
        <taxon>Gunneridae</taxon>
        <taxon>Pentapetalae</taxon>
        <taxon>rosids</taxon>
        <taxon>fabids</taxon>
        <taxon>Fagales</taxon>
        <taxon>Juglandaceae</taxon>
        <taxon>Carya</taxon>
    </lineage>
</organism>
<dbReference type="Proteomes" id="UP000811609">
    <property type="component" value="Chromosome 14"/>
</dbReference>
<comment type="caution">
    <text evidence="1">The sequence shown here is derived from an EMBL/GenBank/DDBJ whole genome shotgun (WGS) entry which is preliminary data.</text>
</comment>
<proteinExistence type="predicted"/>
<name>A0A8T1NCB2_CARIL</name>
<dbReference type="EMBL" id="CM031822">
    <property type="protein sequence ID" value="KAG6629426.1"/>
    <property type="molecule type" value="Genomic_DNA"/>
</dbReference>
<protein>
    <submittedName>
        <fullName evidence="1">Uncharacterized protein</fullName>
    </submittedName>
</protein>
<evidence type="ECO:0000313" key="1">
    <source>
        <dbReference type="EMBL" id="KAG6629426.1"/>
    </source>
</evidence>
<evidence type="ECO:0000313" key="2">
    <source>
        <dbReference type="Proteomes" id="UP000811609"/>
    </source>
</evidence>
<accession>A0A8T1NCB2</accession>
<dbReference type="AlphaFoldDB" id="A0A8T1NCB2"/>